<dbReference type="InterPro" id="IPR050319">
    <property type="entry name" value="ABC_transp_ATP-bind"/>
</dbReference>
<feature type="domain" description="ABC transporter" evidence="6">
    <location>
        <begin position="13"/>
        <end position="262"/>
    </location>
</feature>
<organism evidence="7 8">
    <name type="scientific">Ferranicluibacter rubi</name>
    <dbReference type="NCBI Taxonomy" id="2715133"/>
    <lineage>
        <taxon>Bacteria</taxon>
        <taxon>Pseudomonadati</taxon>
        <taxon>Pseudomonadota</taxon>
        <taxon>Alphaproteobacteria</taxon>
        <taxon>Hyphomicrobiales</taxon>
        <taxon>Rhizobiaceae</taxon>
        <taxon>Ferranicluibacter</taxon>
    </lineage>
</organism>
<dbReference type="NCBIfam" id="NF007739">
    <property type="entry name" value="PRK10419.1"/>
    <property type="match status" value="2"/>
</dbReference>
<feature type="domain" description="ABC transporter" evidence="6">
    <location>
        <begin position="300"/>
        <end position="548"/>
    </location>
</feature>
<dbReference type="Pfam" id="PF00005">
    <property type="entry name" value="ABC_tran"/>
    <property type="match status" value="2"/>
</dbReference>
<keyword evidence="4" id="KW-0547">Nucleotide-binding</keyword>
<dbReference type="EMBL" id="JAANCM010000010">
    <property type="protein sequence ID" value="NHT77627.1"/>
    <property type="molecule type" value="Genomic_DNA"/>
</dbReference>
<dbReference type="InterPro" id="IPR003439">
    <property type="entry name" value="ABC_transporter-like_ATP-bd"/>
</dbReference>
<dbReference type="GO" id="GO:0055085">
    <property type="term" value="P:transmembrane transport"/>
    <property type="evidence" value="ECO:0007669"/>
    <property type="project" value="UniProtKB-ARBA"/>
</dbReference>
<dbReference type="PANTHER" id="PTHR43776:SF7">
    <property type="entry name" value="D,D-DIPEPTIDE TRANSPORT ATP-BINDING PROTEIN DDPF-RELATED"/>
    <property type="match status" value="1"/>
</dbReference>
<dbReference type="Proteomes" id="UP001155840">
    <property type="component" value="Unassembled WGS sequence"/>
</dbReference>
<proteinExistence type="inferred from homology"/>
<keyword evidence="3" id="KW-0813">Transport</keyword>
<evidence type="ECO:0000313" key="7">
    <source>
        <dbReference type="EMBL" id="NHT77627.1"/>
    </source>
</evidence>
<sequence>MIKDITQKPLLELKKLTISYRSRSQTRPVLRNVDLSLHRGEILGLIGESGAGKSTVGNAIIGLLAPEFVQTSGSILFEGRALEGMDEQERDALRSRRIAAIFQDHTMSLDPLMSIGAQLTEAIRAACPDLSGKQTRGRAIELLTRVGIESPSERYHSYPHQLSGGQRQRVVIAIALSGTPDIIVADEPTSALDATIQKQILQLLRELVAETGVSIILVTHDMGVISEIADTVVVMRDGNVVEHGSTATLLDHPVEPYTRDLLAAVPRLRISSGKRTDPTFAVVNNASADDEEPAKRAAILVVSGVTKAFGRTSFGWSRKPRKPALQDISLELKPGAITGIVGESGSGKSTIGRIIAGLETACEGEIVIDGTRVDVASRRQPGGMLGRVQMIFQDPAMSLNPRLPIGDTLAESVRFGSAPSTDARLAISVIMDRLGLPMTFLTRYPHQLSGGQKQRVCIARALLAKPRIIVADEPTSALDVSVQAEIVELLGQAVSQEGISMLFISHDLALVQALCSSIYIFQNGSVVDGGSPEFIFGRSTNAYTRCLIDARPERFTI</sequence>
<dbReference type="GO" id="GO:0015833">
    <property type="term" value="P:peptide transport"/>
    <property type="evidence" value="ECO:0007669"/>
    <property type="project" value="InterPro"/>
</dbReference>
<dbReference type="PROSITE" id="PS50893">
    <property type="entry name" value="ABC_TRANSPORTER_2"/>
    <property type="match status" value="2"/>
</dbReference>
<dbReference type="NCBIfam" id="NF008453">
    <property type="entry name" value="PRK11308.1"/>
    <property type="match status" value="2"/>
</dbReference>
<dbReference type="PROSITE" id="PS00211">
    <property type="entry name" value="ABC_TRANSPORTER_1"/>
    <property type="match status" value="2"/>
</dbReference>
<dbReference type="InterPro" id="IPR027417">
    <property type="entry name" value="P-loop_NTPase"/>
</dbReference>
<dbReference type="Gene3D" id="3.40.50.300">
    <property type="entry name" value="P-loop containing nucleotide triphosphate hydrolases"/>
    <property type="match status" value="2"/>
</dbReference>
<evidence type="ECO:0000313" key="8">
    <source>
        <dbReference type="Proteomes" id="UP001155840"/>
    </source>
</evidence>
<comment type="subcellular location">
    <subcellularLocation>
        <location evidence="1">Cell inner membrane</location>
        <topology evidence="1">Peripheral membrane protein</topology>
    </subcellularLocation>
</comment>
<evidence type="ECO:0000256" key="1">
    <source>
        <dbReference type="ARBA" id="ARBA00004417"/>
    </source>
</evidence>
<protein>
    <submittedName>
        <fullName evidence="7">ABC transporter ATP-binding protein</fullName>
    </submittedName>
</protein>
<dbReference type="CDD" id="cd03257">
    <property type="entry name" value="ABC_NikE_OppD_transporters"/>
    <property type="match status" value="2"/>
</dbReference>
<name>A0AA44CE11_9HYPH</name>
<dbReference type="PANTHER" id="PTHR43776">
    <property type="entry name" value="TRANSPORT ATP-BINDING PROTEIN"/>
    <property type="match status" value="1"/>
</dbReference>
<accession>A0AA44CE11</accession>
<dbReference type="GO" id="GO:0005524">
    <property type="term" value="F:ATP binding"/>
    <property type="evidence" value="ECO:0007669"/>
    <property type="project" value="UniProtKB-KW"/>
</dbReference>
<comment type="caution">
    <text evidence="7">The sequence shown here is derived from an EMBL/GenBank/DDBJ whole genome shotgun (WGS) entry which is preliminary data.</text>
</comment>
<dbReference type="SMART" id="SM00382">
    <property type="entry name" value="AAA"/>
    <property type="match status" value="2"/>
</dbReference>
<dbReference type="GO" id="GO:0016887">
    <property type="term" value="F:ATP hydrolysis activity"/>
    <property type="evidence" value="ECO:0007669"/>
    <property type="project" value="InterPro"/>
</dbReference>
<gene>
    <name evidence="7" type="ORF">G8E10_18125</name>
</gene>
<dbReference type="GO" id="GO:0005886">
    <property type="term" value="C:plasma membrane"/>
    <property type="evidence" value="ECO:0007669"/>
    <property type="project" value="UniProtKB-SubCell"/>
</dbReference>
<dbReference type="FunFam" id="3.40.50.300:FF:000016">
    <property type="entry name" value="Oligopeptide ABC transporter ATP-binding component"/>
    <property type="match status" value="1"/>
</dbReference>
<keyword evidence="8" id="KW-1185">Reference proteome</keyword>
<reference evidence="7" key="1">
    <citation type="submission" date="2020-03" db="EMBL/GenBank/DDBJ databases">
        <title>Ferranicluibacter endophyticum gen. nov., sp. nov., a new genus isolated from Rubus ulmifolius Schott. stem.</title>
        <authorList>
            <person name="Roca-Couso R."/>
            <person name="Flores-Felix J.D."/>
            <person name="Igual J.M."/>
            <person name="Rivas R."/>
        </authorList>
    </citation>
    <scope>NUCLEOTIDE SEQUENCE</scope>
    <source>
        <strain evidence="7">CRRU44</strain>
    </source>
</reference>
<dbReference type="RefSeq" id="WP_167130185.1">
    <property type="nucleotide sequence ID" value="NZ_JAANCM010000010.1"/>
</dbReference>
<dbReference type="InterPro" id="IPR003593">
    <property type="entry name" value="AAA+_ATPase"/>
</dbReference>
<evidence type="ECO:0000256" key="2">
    <source>
        <dbReference type="ARBA" id="ARBA00005417"/>
    </source>
</evidence>
<comment type="similarity">
    <text evidence="2">Belongs to the ABC transporter superfamily.</text>
</comment>
<dbReference type="AlphaFoldDB" id="A0AA44CE11"/>
<dbReference type="InterPro" id="IPR013563">
    <property type="entry name" value="Oligopep_ABC_C"/>
</dbReference>
<dbReference type="SUPFAM" id="SSF52540">
    <property type="entry name" value="P-loop containing nucleoside triphosphate hydrolases"/>
    <property type="match status" value="2"/>
</dbReference>
<evidence type="ECO:0000259" key="6">
    <source>
        <dbReference type="PROSITE" id="PS50893"/>
    </source>
</evidence>
<keyword evidence="5 7" id="KW-0067">ATP-binding</keyword>
<evidence type="ECO:0000256" key="3">
    <source>
        <dbReference type="ARBA" id="ARBA00022448"/>
    </source>
</evidence>
<dbReference type="Pfam" id="PF08352">
    <property type="entry name" value="oligo_HPY"/>
    <property type="match status" value="1"/>
</dbReference>
<dbReference type="InterPro" id="IPR017871">
    <property type="entry name" value="ABC_transporter-like_CS"/>
</dbReference>
<evidence type="ECO:0000256" key="4">
    <source>
        <dbReference type="ARBA" id="ARBA00022741"/>
    </source>
</evidence>
<evidence type="ECO:0000256" key="5">
    <source>
        <dbReference type="ARBA" id="ARBA00022840"/>
    </source>
</evidence>